<feature type="region of interest" description="Disordered" evidence="1">
    <location>
        <begin position="1"/>
        <end position="109"/>
    </location>
</feature>
<protein>
    <submittedName>
        <fullName evidence="2">Uncharacterized protein</fullName>
    </submittedName>
</protein>
<feature type="compositionally biased region" description="Low complexity" evidence="1">
    <location>
        <begin position="173"/>
        <end position="182"/>
    </location>
</feature>
<gene>
    <name evidence="2" type="ORF">PF010_g7255</name>
</gene>
<evidence type="ECO:0000256" key="1">
    <source>
        <dbReference type="SAM" id="MobiDB-lite"/>
    </source>
</evidence>
<organism evidence="2 3">
    <name type="scientific">Phytophthora fragariae</name>
    <dbReference type="NCBI Taxonomy" id="53985"/>
    <lineage>
        <taxon>Eukaryota</taxon>
        <taxon>Sar</taxon>
        <taxon>Stramenopiles</taxon>
        <taxon>Oomycota</taxon>
        <taxon>Peronosporomycetes</taxon>
        <taxon>Peronosporales</taxon>
        <taxon>Peronosporaceae</taxon>
        <taxon>Phytophthora</taxon>
    </lineage>
</organism>
<name>A0A6G0LHY8_9STRA</name>
<dbReference type="AlphaFoldDB" id="A0A6G0LHY8"/>
<proteinExistence type="predicted"/>
<dbReference type="EMBL" id="QXFX01000306">
    <property type="protein sequence ID" value="KAE9121061.1"/>
    <property type="molecule type" value="Genomic_DNA"/>
</dbReference>
<feature type="region of interest" description="Disordered" evidence="1">
    <location>
        <begin position="124"/>
        <end position="194"/>
    </location>
</feature>
<feature type="compositionally biased region" description="Polar residues" evidence="1">
    <location>
        <begin position="160"/>
        <end position="172"/>
    </location>
</feature>
<feature type="compositionally biased region" description="Basic residues" evidence="1">
    <location>
        <begin position="137"/>
        <end position="148"/>
    </location>
</feature>
<evidence type="ECO:0000313" key="2">
    <source>
        <dbReference type="EMBL" id="KAE9121061.1"/>
    </source>
</evidence>
<feature type="compositionally biased region" description="Basic residues" evidence="1">
    <location>
        <begin position="9"/>
        <end position="21"/>
    </location>
</feature>
<sequence>MTTTSTKTRTGKTRRVTKKTKTPPPRVDESTEDDKHDEPGQQLQRKQAATLGHTVTADQQGDQRGSRVTAHEAEAATTGAPVNENEQPSTQAVETETSSTSGNTATMSAAEVAASIQHLMTAAGLQAGATTTGSERSRKKPTTKARRRPGADDEEDERTSQVNRQRVTTRDSPATAARTAQPRQRRTRQQVEVR</sequence>
<comment type="caution">
    <text evidence="2">The sequence shown here is derived from an EMBL/GenBank/DDBJ whole genome shotgun (WGS) entry which is preliminary data.</text>
</comment>
<feature type="compositionally biased region" description="Low complexity" evidence="1">
    <location>
        <begin position="124"/>
        <end position="133"/>
    </location>
</feature>
<feature type="compositionally biased region" description="Basic and acidic residues" evidence="1">
    <location>
        <begin position="26"/>
        <end position="39"/>
    </location>
</feature>
<evidence type="ECO:0000313" key="3">
    <source>
        <dbReference type="Proteomes" id="UP000488956"/>
    </source>
</evidence>
<accession>A0A6G0LHY8</accession>
<reference evidence="2 3" key="1">
    <citation type="submission" date="2018-09" db="EMBL/GenBank/DDBJ databases">
        <title>Genomic investigation of the strawberry pathogen Phytophthora fragariae indicates pathogenicity is determined by transcriptional variation in three key races.</title>
        <authorList>
            <person name="Adams T.M."/>
            <person name="Armitage A.D."/>
            <person name="Sobczyk M.K."/>
            <person name="Bates H.J."/>
            <person name="Dunwell J.M."/>
            <person name="Nellist C.F."/>
            <person name="Harrison R.J."/>
        </authorList>
    </citation>
    <scope>NUCLEOTIDE SEQUENCE [LARGE SCALE GENOMIC DNA]</scope>
    <source>
        <strain evidence="2 3">ONT-3</strain>
    </source>
</reference>
<dbReference type="Proteomes" id="UP000488956">
    <property type="component" value="Unassembled WGS sequence"/>
</dbReference>
<feature type="compositionally biased region" description="Polar residues" evidence="1">
    <location>
        <begin position="84"/>
        <end position="107"/>
    </location>
</feature>